<feature type="signal peptide" evidence="1">
    <location>
        <begin position="1"/>
        <end position="26"/>
    </location>
</feature>
<evidence type="ECO:0000313" key="3">
    <source>
        <dbReference type="Proteomes" id="UP000668060"/>
    </source>
</evidence>
<protein>
    <submittedName>
        <fullName evidence="2">Uncharacterized protein</fullName>
    </submittedName>
</protein>
<accession>A0A9D9BTG2</accession>
<dbReference type="AlphaFoldDB" id="A0A9D9BTG2"/>
<evidence type="ECO:0000313" key="2">
    <source>
        <dbReference type="EMBL" id="MBO6971182.1"/>
    </source>
</evidence>
<sequence>MLKKIFDNKIFLLSSALMLGSTPVFAESTWDGKYNSTFPFQMSKASVCPKFLPIDIEVKIEKGQISGFMFNNGGGNKDSFCKLYHNGSITGSIDDAGNFINVKVKQKDSHSRKYSSYKITGNIKNNLNLISKSPKYHPTTAFLITKYADLDSESTNAQANNNSKTVINNNDNSVTLKVNVNNQSQAQKTLDEVQSSLNMYQAISKVVKKQSPDIRNRILGAVNKEIKKLTQEKEALETQFSNQFSTPIRPSNQKLNVSSFKASETFPKIPFYVPGTNEIGEMLTIPRVTDEGFLVYRLDFLDPSSTYEKVRDSINIPHENIDGVIKALVNIDKWTKTAQENNLTRRVSKTAICIPAGRCQNKKKGIMSTEIVFQVYEDGSTSGRIQRNKGTYSVGYNLSVESSVLLSAYLTYMRDTGSKEFNIGNMSDDEVKSLFN</sequence>
<dbReference type="EMBL" id="JAEPLN010000001">
    <property type="protein sequence ID" value="MBO6971182.1"/>
    <property type="molecule type" value="Genomic_DNA"/>
</dbReference>
<feature type="chain" id="PRO_5039402939" evidence="1">
    <location>
        <begin position="27"/>
        <end position="436"/>
    </location>
</feature>
<dbReference type="Proteomes" id="UP000668060">
    <property type="component" value="Unassembled WGS sequence"/>
</dbReference>
<organism evidence="2 3">
    <name type="scientific">Prochlorococcus marinus CUG1433</name>
    <dbReference type="NCBI Taxonomy" id="2774506"/>
    <lineage>
        <taxon>Bacteria</taxon>
        <taxon>Bacillati</taxon>
        <taxon>Cyanobacteriota</taxon>
        <taxon>Cyanophyceae</taxon>
        <taxon>Synechococcales</taxon>
        <taxon>Prochlorococcaceae</taxon>
        <taxon>Prochlorococcus</taxon>
    </lineage>
</organism>
<comment type="caution">
    <text evidence="2">The sequence shown here is derived from an EMBL/GenBank/DDBJ whole genome shotgun (WGS) entry which is preliminary data.</text>
</comment>
<reference evidence="2" key="1">
    <citation type="journal article" date="2021" name="Front. Mar. Sci.">
        <title>Genomes of Diverse Isolates of Prochlorococcus High-Light-Adapted Clade II in the Western Pacific Ocean.</title>
        <authorList>
            <person name="Yan W."/>
            <person name="Feng X."/>
            <person name="Zhang W."/>
            <person name="Nawaz M.Z."/>
            <person name="Luo T."/>
            <person name="Zhang R."/>
            <person name="Jiao N."/>
        </authorList>
    </citation>
    <scope>NUCLEOTIDE SEQUENCE</scope>
    <source>
        <strain evidence="2">CUG1433</strain>
    </source>
</reference>
<gene>
    <name evidence="2" type="ORF">JJ842_04555</name>
</gene>
<proteinExistence type="predicted"/>
<evidence type="ECO:0000256" key="1">
    <source>
        <dbReference type="SAM" id="SignalP"/>
    </source>
</evidence>
<keyword evidence="1" id="KW-0732">Signal</keyword>
<name>A0A9D9BTG2_PROMR</name>